<dbReference type="InterPro" id="IPR015424">
    <property type="entry name" value="PyrdxlP-dep_Trfase"/>
</dbReference>
<dbReference type="Pfam" id="PF00155">
    <property type="entry name" value="Aminotran_1_2"/>
    <property type="match status" value="1"/>
</dbReference>
<comment type="pathway">
    <text evidence="2">Lipid metabolism; sphingolipid metabolism.</text>
</comment>
<dbReference type="PANTHER" id="PTHR13693:SF2">
    <property type="entry name" value="SERINE PALMITOYLTRANSFERASE 1"/>
    <property type="match status" value="1"/>
</dbReference>
<evidence type="ECO:0000256" key="2">
    <source>
        <dbReference type="ARBA" id="ARBA00004760"/>
    </source>
</evidence>
<evidence type="ECO:0000256" key="13">
    <source>
        <dbReference type="ARBA" id="ARBA00042649"/>
    </source>
</evidence>
<keyword evidence="15" id="KW-1185">Reference proteome</keyword>
<evidence type="ECO:0000313" key="15">
    <source>
        <dbReference type="Proteomes" id="UP001652625"/>
    </source>
</evidence>
<dbReference type="RefSeq" id="XP_065674384.1">
    <property type="nucleotide sequence ID" value="XM_065818312.1"/>
</dbReference>
<keyword evidence="9" id="KW-0443">Lipid metabolism</keyword>
<dbReference type="InterPro" id="IPR050087">
    <property type="entry name" value="AON_synthase_class-II"/>
</dbReference>
<evidence type="ECO:0000256" key="8">
    <source>
        <dbReference type="ARBA" id="ARBA00022919"/>
    </source>
</evidence>
<name>A0ABM4DIS0_HYDVU</name>
<evidence type="ECO:0000256" key="3">
    <source>
        <dbReference type="ARBA" id="ARBA00004991"/>
    </source>
</evidence>
<keyword evidence="8" id="KW-0746">Sphingolipid metabolism</keyword>
<evidence type="ECO:0000256" key="4">
    <source>
        <dbReference type="ARBA" id="ARBA00008392"/>
    </source>
</evidence>
<evidence type="ECO:0000256" key="5">
    <source>
        <dbReference type="ARBA" id="ARBA00013220"/>
    </source>
</evidence>
<evidence type="ECO:0000256" key="12">
    <source>
        <dbReference type="ARBA" id="ARBA00041765"/>
    </source>
</evidence>
<dbReference type="InterPro" id="IPR015422">
    <property type="entry name" value="PyrdxlP-dep_Trfase_small"/>
</dbReference>
<comment type="pathway">
    <text evidence="3">Sphingolipid metabolism.</text>
</comment>
<dbReference type="InterPro" id="IPR004839">
    <property type="entry name" value="Aminotransferase_I/II_large"/>
</dbReference>
<keyword evidence="6" id="KW-0808">Transferase</keyword>
<dbReference type="Gene3D" id="3.40.640.10">
    <property type="entry name" value="Type I PLP-dependent aspartate aminotransferase-like (Major domain)"/>
    <property type="match status" value="1"/>
</dbReference>
<dbReference type="Gene3D" id="3.90.1150.10">
    <property type="entry name" value="Aspartate Aminotransferase, domain 1"/>
    <property type="match status" value="1"/>
</dbReference>
<dbReference type="InterPro" id="IPR015421">
    <property type="entry name" value="PyrdxlP-dep_Trfase_major"/>
</dbReference>
<sequence length="488" mass="54986">MVDVTETPSSIVSLSLWAVKFVEYVEFHLKVPFYHIILEVLLFVWIVRLLTRKSYIPKESRLELTKEEEDKIIAEWEPQPLVPKDLIIPEYVQNPKLISGKPAYRIIVDGKDCLNLSSMNFLGFVGNNEIEDSSIAALHKYGVGTCGPRGFYGTIDVHLNLEKKIADFLETEEAILYSYGFSTVSSAIPAYSKRTDVIFCDKGVSFAIQKGIVASRSRVYWFDHNDMEDLERKLKEQHEKDIKNPKKAAVTRRFLVVEGIYANYGDIVPLPKLIELKNKYKVRVFIDESFSFGVLGARGKGVTDHFNIPLSEIDLITVSLETSLGSVGGFCAGSSFVVDHQRLSGQGYCFSASLPPLLAVAAETGLTIMEKNPAMFSILRENSQRFRQELQGLHGLKIEGEDFSPVIHLRLIEDSSKRLTNNEKEEKLEAIVELCLQKNVSITVARYLKDMELFQPEPSIRICINSKLSEEDIISSATIIKEAAVHLL</sequence>
<evidence type="ECO:0000256" key="9">
    <source>
        <dbReference type="ARBA" id="ARBA00023098"/>
    </source>
</evidence>
<keyword evidence="10" id="KW-0012">Acyltransferase</keyword>
<dbReference type="PANTHER" id="PTHR13693">
    <property type="entry name" value="CLASS II AMINOTRANSFERASE/8-AMINO-7-OXONONANOATE SYNTHASE"/>
    <property type="match status" value="1"/>
</dbReference>
<dbReference type="Proteomes" id="UP001652625">
    <property type="component" value="Chromosome 14"/>
</dbReference>
<comment type="similarity">
    <text evidence="4">Belongs to the class-II pyridoxal-phosphate-dependent aminotransferase family.</text>
</comment>
<dbReference type="GeneID" id="100207971"/>
<evidence type="ECO:0000256" key="7">
    <source>
        <dbReference type="ARBA" id="ARBA00022898"/>
    </source>
</evidence>
<evidence type="ECO:0000256" key="6">
    <source>
        <dbReference type="ARBA" id="ARBA00022679"/>
    </source>
</evidence>
<evidence type="ECO:0000259" key="14">
    <source>
        <dbReference type="Pfam" id="PF00155"/>
    </source>
</evidence>
<gene>
    <name evidence="16" type="primary">LOC100207971</name>
</gene>
<accession>A0ABM4DIS0</accession>
<comment type="cofactor">
    <cofactor evidence="1">
        <name>pyridoxal 5'-phosphate</name>
        <dbReference type="ChEBI" id="CHEBI:597326"/>
    </cofactor>
</comment>
<evidence type="ECO:0000256" key="11">
    <source>
        <dbReference type="ARBA" id="ARBA00041066"/>
    </source>
</evidence>
<evidence type="ECO:0000256" key="10">
    <source>
        <dbReference type="ARBA" id="ARBA00023315"/>
    </source>
</evidence>
<reference evidence="16" key="1">
    <citation type="submission" date="2025-08" db="UniProtKB">
        <authorList>
            <consortium name="RefSeq"/>
        </authorList>
    </citation>
    <scope>IDENTIFICATION</scope>
</reference>
<dbReference type="SUPFAM" id="SSF53383">
    <property type="entry name" value="PLP-dependent transferases"/>
    <property type="match status" value="1"/>
</dbReference>
<protein>
    <recommendedName>
        <fullName evidence="11">Serine palmitoyltransferase 1</fullName>
        <ecNumber evidence="5">2.3.1.50</ecNumber>
    </recommendedName>
    <alternativeName>
        <fullName evidence="12">Long chain base biosynthesis protein 1</fullName>
    </alternativeName>
    <alternativeName>
        <fullName evidence="13">Serine-palmitoyl-CoA transferase 1</fullName>
    </alternativeName>
</protein>
<evidence type="ECO:0000313" key="16">
    <source>
        <dbReference type="RefSeq" id="XP_065674384.1"/>
    </source>
</evidence>
<keyword evidence="7" id="KW-0663">Pyridoxal phosphate</keyword>
<proteinExistence type="inferred from homology"/>
<organism evidence="15 16">
    <name type="scientific">Hydra vulgaris</name>
    <name type="common">Hydra</name>
    <name type="synonym">Hydra attenuata</name>
    <dbReference type="NCBI Taxonomy" id="6087"/>
    <lineage>
        <taxon>Eukaryota</taxon>
        <taxon>Metazoa</taxon>
        <taxon>Cnidaria</taxon>
        <taxon>Hydrozoa</taxon>
        <taxon>Hydroidolina</taxon>
        <taxon>Anthoathecata</taxon>
        <taxon>Aplanulata</taxon>
        <taxon>Hydridae</taxon>
        <taxon>Hydra</taxon>
    </lineage>
</organism>
<feature type="domain" description="Aminotransferase class I/classII large" evidence="14">
    <location>
        <begin position="111"/>
        <end position="473"/>
    </location>
</feature>
<evidence type="ECO:0000256" key="1">
    <source>
        <dbReference type="ARBA" id="ARBA00001933"/>
    </source>
</evidence>
<dbReference type="EC" id="2.3.1.50" evidence="5"/>